<dbReference type="AlphaFoldDB" id="A0A3E1P7N6"/>
<dbReference type="PANTHER" id="PTHR41339:SF1">
    <property type="entry name" value="SECRETED PROTEIN"/>
    <property type="match status" value="1"/>
</dbReference>
<dbReference type="RefSeq" id="WP_116851520.1">
    <property type="nucleotide sequence ID" value="NZ_QTJV01000001.1"/>
</dbReference>
<dbReference type="Proteomes" id="UP000261174">
    <property type="component" value="Unassembled WGS sequence"/>
</dbReference>
<sequence length="202" mass="22116">MKTLVLYIAILLLLASCDKEDVPLQHTKEEIVPVDDTLRGVFSANTLLTNDRNWCVKGWVYIINRSSLRIEPGTKIKVLPDPAAKSGGGIIIVRDSKLVAQGTAGLPIRFQFTDTVHARLNGVMLMGNAFQRKSFVLPEGKELSYGGDLPEDSSGVIDYVELKFHHMISPGILFLGVGSKTCIDHVTMDTGVSINTEGYNDL</sequence>
<name>A0A3E1P7N6_9BACT</name>
<dbReference type="EMBL" id="QTJV01000001">
    <property type="protein sequence ID" value="RFM36193.1"/>
    <property type="molecule type" value="Genomic_DNA"/>
</dbReference>
<dbReference type="PANTHER" id="PTHR41339">
    <property type="entry name" value="LIPL48"/>
    <property type="match status" value="1"/>
</dbReference>
<accession>A0A3E1P7N6</accession>
<dbReference type="OrthoDB" id="673915at2"/>
<evidence type="ECO:0000313" key="1">
    <source>
        <dbReference type="EMBL" id="RFM36193.1"/>
    </source>
</evidence>
<dbReference type="PROSITE" id="PS51257">
    <property type="entry name" value="PROKAR_LIPOPROTEIN"/>
    <property type="match status" value="1"/>
</dbReference>
<evidence type="ECO:0000313" key="2">
    <source>
        <dbReference type="Proteomes" id="UP000261174"/>
    </source>
</evidence>
<reference evidence="1 2" key="1">
    <citation type="submission" date="2018-08" db="EMBL/GenBank/DDBJ databases">
        <title>Chitinophaga sp. K20C18050901, a novel bacterium isolated from forest soil.</title>
        <authorList>
            <person name="Wang C."/>
        </authorList>
    </citation>
    <scope>NUCLEOTIDE SEQUENCE [LARGE SCALE GENOMIC DNA]</scope>
    <source>
        <strain evidence="1 2">K20C18050901</strain>
    </source>
</reference>
<gene>
    <name evidence="1" type="ORF">DXN04_01400</name>
</gene>
<protein>
    <submittedName>
        <fullName evidence="1">Uncharacterized protein</fullName>
    </submittedName>
</protein>
<organism evidence="1 2">
    <name type="scientific">Chitinophaga silvisoli</name>
    <dbReference type="NCBI Taxonomy" id="2291814"/>
    <lineage>
        <taxon>Bacteria</taxon>
        <taxon>Pseudomonadati</taxon>
        <taxon>Bacteroidota</taxon>
        <taxon>Chitinophagia</taxon>
        <taxon>Chitinophagales</taxon>
        <taxon>Chitinophagaceae</taxon>
        <taxon>Chitinophaga</taxon>
    </lineage>
</organism>
<keyword evidence="2" id="KW-1185">Reference proteome</keyword>
<proteinExistence type="predicted"/>
<comment type="caution">
    <text evidence="1">The sequence shown here is derived from an EMBL/GenBank/DDBJ whole genome shotgun (WGS) entry which is preliminary data.</text>
</comment>